<reference evidence="1" key="1">
    <citation type="submission" date="2023-02" db="EMBL/GenBank/DDBJ databases">
        <title>Description of Herbaspirillum huttiense subsp. nephrolepsisexaltata and Herbaspirillum huttiense subsp. lycopersicon.</title>
        <authorList>
            <person name="Poudel M."/>
            <person name="Sharma A."/>
            <person name="Goss E."/>
            <person name="Tapia J.H."/>
            <person name="Harmon C.M."/>
            <person name="Jones J.B."/>
        </authorList>
    </citation>
    <scope>NUCLEOTIDE SEQUENCE</scope>
    <source>
        <strain evidence="1">NC40101</strain>
    </source>
</reference>
<comment type="caution">
    <text evidence="1">The sequence shown here is derived from an EMBL/GenBank/DDBJ whole genome shotgun (WGS) entry which is preliminary data.</text>
</comment>
<sequence>MAELYGKIDVVADGENVWAEYNNAAEKLLIASSGMSLKLVAGAGFVRYLPFRIS</sequence>
<dbReference type="RefSeq" id="WP_310836038.1">
    <property type="nucleotide sequence ID" value="NZ_JAVLSM010000002.1"/>
</dbReference>
<organism evidence="1">
    <name type="scientific">Herbaspirillum huttiense subsp. nephrolepidis</name>
    <dbReference type="NCBI Taxonomy" id="3075126"/>
    <lineage>
        <taxon>Bacteria</taxon>
        <taxon>Pseudomonadati</taxon>
        <taxon>Pseudomonadota</taxon>
        <taxon>Betaproteobacteria</taxon>
        <taxon>Burkholderiales</taxon>
        <taxon>Oxalobacteraceae</taxon>
        <taxon>Herbaspirillum</taxon>
    </lineage>
</organism>
<accession>A0AAE4GE42</accession>
<protein>
    <submittedName>
        <fullName evidence="1">Uncharacterized protein</fullName>
    </submittedName>
</protein>
<name>A0AAE4GE42_9BURK</name>
<dbReference type="AlphaFoldDB" id="A0AAE4GE42"/>
<gene>
    <name evidence="1" type="ORF">RJN63_20585</name>
</gene>
<evidence type="ECO:0000313" key="1">
    <source>
        <dbReference type="EMBL" id="MDT0339245.1"/>
    </source>
</evidence>
<dbReference type="EMBL" id="JAVRAA010000012">
    <property type="protein sequence ID" value="MDT0339245.1"/>
    <property type="molecule type" value="Genomic_DNA"/>
</dbReference>
<proteinExistence type="predicted"/>